<keyword evidence="1" id="KW-0328">Glycosyltransferase</keyword>
<evidence type="ECO:0000313" key="1">
    <source>
        <dbReference type="EMBL" id="MFC3958416.1"/>
    </source>
</evidence>
<dbReference type="Gene3D" id="1.10.4200.10">
    <property type="entry name" value="Triphosphoribosyl-dephospho-CoA protein"/>
    <property type="match status" value="1"/>
</dbReference>
<dbReference type="GO" id="GO:0016757">
    <property type="term" value="F:glycosyltransferase activity"/>
    <property type="evidence" value="ECO:0007669"/>
    <property type="project" value="UniProtKB-KW"/>
</dbReference>
<dbReference type="InterPro" id="IPR002736">
    <property type="entry name" value="CitG"/>
</dbReference>
<gene>
    <name evidence="1" type="ORF">ACFOUR_08550</name>
</gene>
<dbReference type="GeneID" id="73903963"/>
<dbReference type="AlphaFoldDB" id="A0ABD5NNI5"/>
<keyword evidence="2" id="KW-1185">Reference proteome</keyword>
<evidence type="ECO:0000313" key="2">
    <source>
        <dbReference type="Proteomes" id="UP001595846"/>
    </source>
</evidence>
<organism evidence="1 2">
    <name type="scientific">Halovivax cerinus</name>
    <dbReference type="NCBI Taxonomy" id="1487865"/>
    <lineage>
        <taxon>Archaea</taxon>
        <taxon>Methanobacteriati</taxon>
        <taxon>Methanobacteriota</taxon>
        <taxon>Stenosarchaea group</taxon>
        <taxon>Halobacteria</taxon>
        <taxon>Halobacteriales</taxon>
        <taxon>Natrialbaceae</taxon>
        <taxon>Halovivax</taxon>
    </lineage>
</organism>
<sequence length="283" mass="29548">MNGPADRAQLALLLEVAGTPKPGNVDRERDLSALRFEHFLAGAVGSRTGLDMAEAGDPVGAAFERSVAGMATQEGGNTQFGSLLLLVPLVSAAAAELTPERCDDVVSETTVADAEAFYRAFDHVSVAVDDPPADAAALDVRRGSDAIPAVRERGLDLQSVLELGVPGDDVAREWVTGFERSFAAADRLGDRSGPVVDRTAAVYLSLLAERPDTLVVTRHGESVAADVRERASTLAERDAVVTDRPAVTTFADDLVAEGINPGTTADLVAAGLFIALERGTISV</sequence>
<proteinExistence type="predicted"/>
<protein>
    <submittedName>
        <fullName evidence="1">Triphosphoribosyl-dephospho-CoA synthase</fullName>
        <ecNumber evidence="1">2.4.2.52</ecNumber>
    </submittedName>
</protein>
<dbReference type="PANTHER" id="PTHR42280">
    <property type="entry name" value="CITG FAMILY PROTEIN"/>
    <property type="match status" value="1"/>
</dbReference>
<dbReference type="EMBL" id="JBHSAQ010000003">
    <property type="protein sequence ID" value="MFC3958416.1"/>
    <property type="molecule type" value="Genomic_DNA"/>
</dbReference>
<dbReference type="PANTHER" id="PTHR42280:SF1">
    <property type="entry name" value="CITG FAMILY PROTEIN"/>
    <property type="match status" value="1"/>
</dbReference>
<dbReference type="RefSeq" id="WP_256531239.1">
    <property type="nucleotide sequence ID" value="NZ_CP101824.1"/>
</dbReference>
<dbReference type="Pfam" id="PF01874">
    <property type="entry name" value="CitG"/>
    <property type="match status" value="1"/>
</dbReference>
<comment type="caution">
    <text evidence="1">The sequence shown here is derived from an EMBL/GenBank/DDBJ whole genome shotgun (WGS) entry which is preliminary data.</text>
</comment>
<dbReference type="EC" id="2.4.2.52" evidence="1"/>
<accession>A0ABD5NNI5</accession>
<dbReference type="Proteomes" id="UP001595846">
    <property type="component" value="Unassembled WGS sequence"/>
</dbReference>
<dbReference type="GO" id="GO:0046917">
    <property type="term" value="F:triphosphoribosyl-dephospho-CoA synthase activity"/>
    <property type="evidence" value="ECO:0007669"/>
    <property type="project" value="UniProtKB-EC"/>
</dbReference>
<name>A0ABD5NNI5_9EURY</name>
<keyword evidence="1" id="KW-0808">Transferase</keyword>
<reference evidence="1 2" key="1">
    <citation type="journal article" date="2019" name="Int. J. Syst. Evol. Microbiol.">
        <title>The Global Catalogue of Microorganisms (GCM) 10K type strain sequencing project: providing services to taxonomists for standard genome sequencing and annotation.</title>
        <authorList>
            <consortium name="The Broad Institute Genomics Platform"/>
            <consortium name="The Broad Institute Genome Sequencing Center for Infectious Disease"/>
            <person name="Wu L."/>
            <person name="Ma J."/>
        </authorList>
    </citation>
    <scope>NUCLEOTIDE SEQUENCE [LARGE SCALE GENOMIC DNA]</scope>
    <source>
        <strain evidence="1 2">IBRC-M 10256</strain>
    </source>
</reference>